<gene>
    <name evidence="2" type="ORF">CLV35_1460</name>
</gene>
<accession>A0A420XSA0</accession>
<evidence type="ECO:0000313" key="2">
    <source>
        <dbReference type="EMBL" id="RKS77762.1"/>
    </source>
</evidence>
<organism evidence="2 3">
    <name type="scientific">Motilibacter peucedani</name>
    <dbReference type="NCBI Taxonomy" id="598650"/>
    <lineage>
        <taxon>Bacteria</taxon>
        <taxon>Bacillati</taxon>
        <taxon>Actinomycetota</taxon>
        <taxon>Actinomycetes</taxon>
        <taxon>Motilibacterales</taxon>
        <taxon>Motilibacteraceae</taxon>
        <taxon>Motilibacter</taxon>
    </lineage>
</organism>
<dbReference type="RefSeq" id="WP_121192757.1">
    <property type="nucleotide sequence ID" value="NZ_RBWV01000010.1"/>
</dbReference>
<feature type="compositionally biased region" description="Gly residues" evidence="1">
    <location>
        <begin position="111"/>
        <end position="129"/>
    </location>
</feature>
<dbReference type="Proteomes" id="UP000281955">
    <property type="component" value="Unassembled WGS sequence"/>
</dbReference>
<name>A0A420XSA0_9ACTN</name>
<dbReference type="EMBL" id="RBWV01000010">
    <property type="protein sequence ID" value="RKS77762.1"/>
    <property type="molecule type" value="Genomic_DNA"/>
</dbReference>
<dbReference type="AlphaFoldDB" id="A0A420XSA0"/>
<keyword evidence="3" id="KW-1185">Reference proteome</keyword>
<reference evidence="2 3" key="1">
    <citation type="submission" date="2018-10" db="EMBL/GenBank/DDBJ databases">
        <title>Genomic Encyclopedia of Archaeal and Bacterial Type Strains, Phase II (KMG-II): from individual species to whole genera.</title>
        <authorList>
            <person name="Goeker M."/>
        </authorList>
    </citation>
    <scope>NUCLEOTIDE SEQUENCE [LARGE SCALE GENOMIC DNA]</scope>
    <source>
        <strain evidence="2 3">RP-AC37</strain>
    </source>
</reference>
<evidence type="ECO:0000256" key="1">
    <source>
        <dbReference type="SAM" id="MobiDB-lite"/>
    </source>
</evidence>
<feature type="region of interest" description="Disordered" evidence="1">
    <location>
        <begin position="79"/>
        <end position="143"/>
    </location>
</feature>
<proteinExistence type="predicted"/>
<protein>
    <submittedName>
        <fullName evidence="2">Uncharacterized protein</fullName>
    </submittedName>
</protein>
<sequence>MSSATRPSPRFLAVAAGSTVLALAVGGYALTQVGGAPEASAAVALPSSLTGGAGAATASPSATPSLAVVTHRARNPFAPLVKADPSASATPTGVATPSATPSPAAPAAGTGSTGGTGGTAGTDGTGGTSPGAAPSASPSASPSAPATVVVTLMSVKPDDSSAVFSVGGTRSTVAPGAVFAGDYTLVRLEGGSCGTVQHAKAFFDICAGSSVTVPVAAGS</sequence>
<feature type="compositionally biased region" description="Low complexity" evidence="1">
    <location>
        <begin position="85"/>
        <end position="110"/>
    </location>
</feature>
<comment type="caution">
    <text evidence="2">The sequence shown here is derived from an EMBL/GenBank/DDBJ whole genome shotgun (WGS) entry which is preliminary data.</text>
</comment>
<dbReference type="InParanoid" id="A0A420XSA0"/>
<evidence type="ECO:0000313" key="3">
    <source>
        <dbReference type="Proteomes" id="UP000281955"/>
    </source>
</evidence>
<feature type="compositionally biased region" description="Low complexity" evidence="1">
    <location>
        <begin position="130"/>
        <end position="143"/>
    </location>
</feature>